<organism evidence="2 3">
    <name type="scientific">Dryococelus australis</name>
    <dbReference type="NCBI Taxonomy" id="614101"/>
    <lineage>
        <taxon>Eukaryota</taxon>
        <taxon>Metazoa</taxon>
        <taxon>Ecdysozoa</taxon>
        <taxon>Arthropoda</taxon>
        <taxon>Hexapoda</taxon>
        <taxon>Insecta</taxon>
        <taxon>Pterygota</taxon>
        <taxon>Neoptera</taxon>
        <taxon>Polyneoptera</taxon>
        <taxon>Phasmatodea</taxon>
        <taxon>Verophasmatodea</taxon>
        <taxon>Anareolatae</taxon>
        <taxon>Phasmatidae</taxon>
        <taxon>Eurycanthinae</taxon>
        <taxon>Dryococelus</taxon>
    </lineage>
</organism>
<proteinExistence type="predicted"/>
<evidence type="ECO:0000256" key="1">
    <source>
        <dbReference type="SAM" id="MobiDB-lite"/>
    </source>
</evidence>
<evidence type="ECO:0000313" key="2">
    <source>
        <dbReference type="EMBL" id="KAJ8872695.1"/>
    </source>
</evidence>
<comment type="caution">
    <text evidence="2">The sequence shown here is derived from an EMBL/GenBank/DDBJ whole genome shotgun (WGS) entry which is preliminary data.</text>
</comment>
<reference evidence="2 3" key="1">
    <citation type="submission" date="2023-02" db="EMBL/GenBank/DDBJ databases">
        <title>LHISI_Scaffold_Assembly.</title>
        <authorList>
            <person name="Stuart O.P."/>
            <person name="Cleave R."/>
            <person name="Magrath M.J.L."/>
            <person name="Mikheyev A.S."/>
        </authorList>
    </citation>
    <scope>NUCLEOTIDE SEQUENCE [LARGE SCALE GENOMIC DNA]</scope>
    <source>
        <strain evidence="2">Daus_M_001</strain>
        <tissue evidence="2">Leg muscle</tissue>
    </source>
</reference>
<dbReference type="EMBL" id="JARBHB010000011">
    <property type="protein sequence ID" value="KAJ8872695.1"/>
    <property type="molecule type" value="Genomic_DNA"/>
</dbReference>
<dbReference type="Proteomes" id="UP001159363">
    <property type="component" value="Chromosome 10"/>
</dbReference>
<gene>
    <name evidence="2" type="ORF">PR048_026308</name>
</gene>
<name>A0ABQ9GL06_9NEOP</name>
<feature type="region of interest" description="Disordered" evidence="1">
    <location>
        <begin position="318"/>
        <end position="339"/>
    </location>
</feature>
<feature type="compositionally biased region" description="Basic and acidic residues" evidence="1">
    <location>
        <begin position="325"/>
        <end position="339"/>
    </location>
</feature>
<protein>
    <submittedName>
        <fullName evidence="2">Uncharacterized protein</fullName>
    </submittedName>
</protein>
<keyword evidence="3" id="KW-1185">Reference proteome</keyword>
<sequence length="448" mass="49591">MSRQSQCSGVLQAPSRTVGFTRRFHTLSSIHATNTSPGVSRKSPVVVHTSLRSRTLGQTASVRDRRPLGCDNIYSVLHRHLEYSPTRVMHRGGLRGQPVPPEHSCVIAKCIGNSSRRVEVRELNTMSAYTRQKAKSNYRYRIRLERVSQKQSSDTHKTPYDRVKRCRERKINIMASERVNVDDGAELECTIPTCEALGVNAPGVDPGSPWPLRHGDSRCGWVNACQMYSWSSDFSGSGPSTQLKPDITGAPPCRSAAEQRSSCAAPSPCLEQGRDCLSSDPAKLCLDLPGLPRRARCQIVEQQGDRLVHKVTKSEKMSKVMVSEQRQRRIDKKSSEREKQVECHNQAASGIVHKQLSVVNNMQVAAVNSTVQCAQSILPSMVNMYMALEQGMVMKGANSSHVVDPPVPARGWPNWQRIGIWRGGRGSHETRSCDPVAVIATPQLVLIL</sequence>
<accession>A0ABQ9GL06</accession>
<evidence type="ECO:0000313" key="3">
    <source>
        <dbReference type="Proteomes" id="UP001159363"/>
    </source>
</evidence>